<dbReference type="CDD" id="cd00067">
    <property type="entry name" value="GAL4"/>
    <property type="match status" value="1"/>
</dbReference>
<dbReference type="PROSITE" id="PS50048">
    <property type="entry name" value="ZN2_CY6_FUNGAL_2"/>
    <property type="match status" value="1"/>
</dbReference>
<feature type="region of interest" description="Disordered" evidence="6">
    <location>
        <begin position="96"/>
        <end position="132"/>
    </location>
</feature>
<evidence type="ECO:0000256" key="6">
    <source>
        <dbReference type="SAM" id="MobiDB-lite"/>
    </source>
</evidence>
<dbReference type="SMART" id="SM00066">
    <property type="entry name" value="GAL4"/>
    <property type="match status" value="1"/>
</dbReference>
<evidence type="ECO:0000259" key="7">
    <source>
        <dbReference type="PROSITE" id="PS50048"/>
    </source>
</evidence>
<organism evidence="8 9">
    <name type="scientific">Paramarasmius palmivorus</name>
    <dbReference type="NCBI Taxonomy" id="297713"/>
    <lineage>
        <taxon>Eukaryota</taxon>
        <taxon>Fungi</taxon>
        <taxon>Dikarya</taxon>
        <taxon>Basidiomycota</taxon>
        <taxon>Agaricomycotina</taxon>
        <taxon>Agaricomycetes</taxon>
        <taxon>Agaricomycetidae</taxon>
        <taxon>Agaricales</taxon>
        <taxon>Marasmiineae</taxon>
        <taxon>Marasmiaceae</taxon>
        <taxon>Paramarasmius</taxon>
    </lineage>
</organism>
<sequence>MANKPVNTEKTAQGTLQRGKACLRCRKRKMRCDGVKPACQQCVRAKKPECCEYDDGKGKTRTQILREHIGRLEQRVRELEDPEYVSPAITLHDPHIMPSENSFSSSSSYGSPVSTTISASHSPRYASDTNSPPEVWNHLPPVPSPSPSSTFVTEMFFEDPHSSYQAPFELAPLLLEIFAPHRHQCGLEIHMGHLQDSLQLPVSEQRHPALMNAIFLWACFMSRPKPLCQHEEFFLSQALDAHRDGLRSGEKVLDVIQASCLLSMYFLVNGRLLEGSYHASAAASLAVQCGLQAGVACDASYSPSSSREKLGLEPPASGYREGERILAFWQVYNLDRCWSVALRKPSVLLDGHDPWTSINCPWPQDIMEYESGAVTTGTYQTVRSFLQGDMSGGYSMLALRAKASALYSRADQLALRWNSRIKPSGSYPEDMQALELTITRFLATLVPIHQLNATMPEEKQMLIVVHTLVQAALILLYQRFAQDDAVAYEKCSQAGKACVAIIKYISEQDYEFLDPILGPCWTTAAEFLIRELVNIETSWPLSSGDVRNDINTIVYAMTTLNARFPVLGSYMSSPSPSRGLISAI</sequence>
<dbReference type="GO" id="GO:0006351">
    <property type="term" value="P:DNA-templated transcription"/>
    <property type="evidence" value="ECO:0007669"/>
    <property type="project" value="InterPro"/>
</dbReference>
<reference evidence="8 9" key="1">
    <citation type="submission" date="2024-01" db="EMBL/GenBank/DDBJ databases">
        <title>A draft genome for a cacao thread blight-causing isolate of Paramarasmius palmivorus.</title>
        <authorList>
            <person name="Baruah I.K."/>
            <person name="Bukari Y."/>
            <person name="Amoako-Attah I."/>
            <person name="Meinhardt L.W."/>
            <person name="Bailey B.A."/>
            <person name="Cohen S.P."/>
        </authorList>
    </citation>
    <scope>NUCLEOTIDE SEQUENCE [LARGE SCALE GENOMIC DNA]</scope>
    <source>
        <strain evidence="8 9">GH-12</strain>
    </source>
</reference>
<comment type="subcellular location">
    <subcellularLocation>
        <location evidence="1">Nucleus</location>
    </subcellularLocation>
</comment>
<evidence type="ECO:0000256" key="3">
    <source>
        <dbReference type="ARBA" id="ARBA00023015"/>
    </source>
</evidence>
<keyword evidence="5" id="KW-0539">Nucleus</keyword>
<dbReference type="Pfam" id="PF04082">
    <property type="entry name" value="Fungal_trans"/>
    <property type="match status" value="1"/>
</dbReference>
<protein>
    <recommendedName>
        <fullName evidence="7">Zn(2)-C6 fungal-type domain-containing protein</fullName>
    </recommendedName>
</protein>
<keyword evidence="4" id="KW-0804">Transcription</keyword>
<dbReference type="SUPFAM" id="SSF57701">
    <property type="entry name" value="Zn2/Cys6 DNA-binding domain"/>
    <property type="match status" value="1"/>
</dbReference>
<keyword evidence="9" id="KW-1185">Reference proteome</keyword>
<feature type="compositionally biased region" description="Low complexity" evidence="6">
    <location>
        <begin position="99"/>
        <end position="118"/>
    </location>
</feature>
<evidence type="ECO:0000256" key="5">
    <source>
        <dbReference type="ARBA" id="ARBA00023242"/>
    </source>
</evidence>
<dbReference type="InterPro" id="IPR007219">
    <property type="entry name" value="XnlR_reg_dom"/>
</dbReference>
<dbReference type="Proteomes" id="UP001383192">
    <property type="component" value="Unassembled WGS sequence"/>
</dbReference>
<evidence type="ECO:0000256" key="2">
    <source>
        <dbReference type="ARBA" id="ARBA00022723"/>
    </source>
</evidence>
<dbReference type="GO" id="GO:0008270">
    <property type="term" value="F:zinc ion binding"/>
    <property type="evidence" value="ECO:0007669"/>
    <property type="project" value="InterPro"/>
</dbReference>
<comment type="caution">
    <text evidence="8">The sequence shown here is derived from an EMBL/GenBank/DDBJ whole genome shotgun (WGS) entry which is preliminary data.</text>
</comment>
<dbReference type="GO" id="GO:0003677">
    <property type="term" value="F:DNA binding"/>
    <property type="evidence" value="ECO:0007669"/>
    <property type="project" value="InterPro"/>
</dbReference>
<dbReference type="CDD" id="cd14725">
    <property type="entry name" value="ZIP_Gal4-like_2"/>
    <property type="match status" value="1"/>
</dbReference>
<dbReference type="GO" id="GO:0005634">
    <property type="term" value="C:nucleus"/>
    <property type="evidence" value="ECO:0007669"/>
    <property type="project" value="UniProtKB-SubCell"/>
</dbReference>
<dbReference type="InterPro" id="IPR001138">
    <property type="entry name" value="Zn2Cys6_DnaBD"/>
</dbReference>
<dbReference type="EMBL" id="JAYKXP010000029">
    <property type="protein sequence ID" value="KAK7043131.1"/>
    <property type="molecule type" value="Genomic_DNA"/>
</dbReference>
<accession>A0AAW0CTE3</accession>
<gene>
    <name evidence="8" type="ORF">VNI00_008485</name>
</gene>
<dbReference type="Pfam" id="PF00172">
    <property type="entry name" value="Zn_clus"/>
    <property type="match status" value="1"/>
</dbReference>
<proteinExistence type="predicted"/>
<dbReference type="PANTHER" id="PTHR47338">
    <property type="entry name" value="ZN(II)2CYS6 TRANSCRIPTION FACTOR (EUROFUNG)-RELATED"/>
    <property type="match status" value="1"/>
</dbReference>
<dbReference type="GO" id="GO:0000981">
    <property type="term" value="F:DNA-binding transcription factor activity, RNA polymerase II-specific"/>
    <property type="evidence" value="ECO:0007669"/>
    <property type="project" value="InterPro"/>
</dbReference>
<evidence type="ECO:0000256" key="1">
    <source>
        <dbReference type="ARBA" id="ARBA00004123"/>
    </source>
</evidence>
<dbReference type="PROSITE" id="PS00463">
    <property type="entry name" value="ZN2_CY6_FUNGAL_1"/>
    <property type="match status" value="1"/>
</dbReference>
<name>A0AAW0CTE3_9AGAR</name>
<feature type="domain" description="Zn(2)-C6 fungal-type" evidence="7">
    <location>
        <begin position="21"/>
        <end position="53"/>
    </location>
</feature>
<keyword evidence="2" id="KW-0479">Metal-binding</keyword>
<dbReference type="PANTHER" id="PTHR47338:SF29">
    <property type="entry name" value="ZN(2)-C6 FUNGAL-TYPE DOMAIN-CONTAINING PROTEIN"/>
    <property type="match status" value="1"/>
</dbReference>
<evidence type="ECO:0000313" key="8">
    <source>
        <dbReference type="EMBL" id="KAK7043131.1"/>
    </source>
</evidence>
<dbReference type="InterPro" id="IPR050815">
    <property type="entry name" value="TF_fung"/>
</dbReference>
<dbReference type="InterPro" id="IPR036864">
    <property type="entry name" value="Zn2-C6_fun-type_DNA-bd_sf"/>
</dbReference>
<dbReference type="AlphaFoldDB" id="A0AAW0CTE3"/>
<evidence type="ECO:0000256" key="4">
    <source>
        <dbReference type="ARBA" id="ARBA00023163"/>
    </source>
</evidence>
<dbReference type="CDD" id="cd12148">
    <property type="entry name" value="fungal_TF_MHR"/>
    <property type="match status" value="1"/>
</dbReference>
<dbReference type="Gene3D" id="4.10.240.10">
    <property type="entry name" value="Zn(2)-C6 fungal-type DNA-binding domain"/>
    <property type="match status" value="1"/>
</dbReference>
<keyword evidence="3" id="KW-0805">Transcription regulation</keyword>
<evidence type="ECO:0000313" key="9">
    <source>
        <dbReference type="Proteomes" id="UP001383192"/>
    </source>
</evidence>